<dbReference type="AlphaFoldDB" id="A0A2T7NEA8"/>
<name>A0A2T7NEA8_POMCA</name>
<dbReference type="InterPro" id="IPR003599">
    <property type="entry name" value="Ig_sub"/>
</dbReference>
<dbReference type="GO" id="GO:0032589">
    <property type="term" value="C:neuron projection membrane"/>
    <property type="evidence" value="ECO:0007669"/>
    <property type="project" value="TreeGrafter"/>
</dbReference>
<protein>
    <recommendedName>
        <fullName evidence="1">Ig-like domain-containing protein</fullName>
    </recommendedName>
</protein>
<dbReference type="Pfam" id="PF13927">
    <property type="entry name" value="Ig_3"/>
    <property type="match status" value="1"/>
</dbReference>
<dbReference type="Gene3D" id="2.60.40.10">
    <property type="entry name" value="Immunoglobulins"/>
    <property type="match status" value="2"/>
</dbReference>
<dbReference type="SUPFAM" id="SSF48726">
    <property type="entry name" value="Immunoglobulin"/>
    <property type="match status" value="2"/>
</dbReference>
<dbReference type="InterPro" id="IPR013783">
    <property type="entry name" value="Ig-like_fold"/>
</dbReference>
<dbReference type="InterPro" id="IPR007110">
    <property type="entry name" value="Ig-like_dom"/>
</dbReference>
<dbReference type="STRING" id="400727.A0A2T7NEA8"/>
<dbReference type="InterPro" id="IPR036179">
    <property type="entry name" value="Ig-like_dom_sf"/>
</dbReference>
<evidence type="ECO:0000313" key="2">
    <source>
        <dbReference type="EMBL" id="PVD19472.1"/>
    </source>
</evidence>
<reference evidence="2 3" key="1">
    <citation type="submission" date="2018-04" db="EMBL/GenBank/DDBJ databases">
        <title>The genome of golden apple snail Pomacea canaliculata provides insight into stress tolerance and invasive adaptation.</title>
        <authorList>
            <person name="Liu C."/>
            <person name="Liu B."/>
            <person name="Ren Y."/>
            <person name="Zhang Y."/>
            <person name="Wang H."/>
            <person name="Li S."/>
            <person name="Jiang F."/>
            <person name="Yin L."/>
            <person name="Zhang G."/>
            <person name="Qian W."/>
            <person name="Fan W."/>
        </authorList>
    </citation>
    <scope>NUCLEOTIDE SEQUENCE [LARGE SCALE GENOMIC DNA]</scope>
    <source>
        <strain evidence="2">SZHN2017</strain>
        <tissue evidence="2">Muscle</tissue>
    </source>
</reference>
<keyword evidence="3" id="KW-1185">Reference proteome</keyword>
<dbReference type="PANTHER" id="PTHR23279:SF36">
    <property type="entry name" value="DEFECTIVE PROBOSCIS EXTENSION RESPONSE 9, ISOFORM A"/>
    <property type="match status" value="1"/>
</dbReference>
<dbReference type="Proteomes" id="UP000245119">
    <property type="component" value="Linkage Group LG13"/>
</dbReference>
<dbReference type="PROSITE" id="PS50835">
    <property type="entry name" value="IG_LIKE"/>
    <property type="match status" value="1"/>
</dbReference>
<proteinExistence type="predicted"/>
<sequence>MLEHDPGSQHWNLLIKRVRLQDAGVYECQVSSKLRHLRHHVLLEVHAIQISGSAAVDKDDRIYLICNATGLEYPPEDLDWFFEGIKLATNADEKRIGQDVWKETSWSEAQFKCEKFVSLTDKTIVSILEIRDAQLDHSGIYTCRTSNLLVKSTQVTVLSGEFRS</sequence>
<evidence type="ECO:0000259" key="1">
    <source>
        <dbReference type="PROSITE" id="PS50835"/>
    </source>
</evidence>
<dbReference type="GO" id="GO:0050808">
    <property type="term" value="P:synapse organization"/>
    <property type="evidence" value="ECO:0007669"/>
    <property type="project" value="TreeGrafter"/>
</dbReference>
<dbReference type="OrthoDB" id="190835at2759"/>
<gene>
    <name evidence="2" type="ORF">C0Q70_19961</name>
</gene>
<evidence type="ECO:0000313" key="3">
    <source>
        <dbReference type="Proteomes" id="UP000245119"/>
    </source>
</evidence>
<dbReference type="CDD" id="cd00096">
    <property type="entry name" value="Ig"/>
    <property type="match status" value="1"/>
</dbReference>
<dbReference type="SMART" id="SM00409">
    <property type="entry name" value="IG"/>
    <property type="match status" value="2"/>
</dbReference>
<dbReference type="EMBL" id="PZQS01000013">
    <property type="protein sequence ID" value="PVD19472.1"/>
    <property type="molecule type" value="Genomic_DNA"/>
</dbReference>
<dbReference type="PANTHER" id="PTHR23279">
    <property type="entry name" value="DEFECTIVE PROBOSCIS EXTENSION RESPONSE DPR -RELATED"/>
    <property type="match status" value="1"/>
</dbReference>
<accession>A0A2T7NEA8</accession>
<comment type="caution">
    <text evidence="2">The sequence shown here is derived from an EMBL/GenBank/DDBJ whole genome shotgun (WGS) entry which is preliminary data.</text>
</comment>
<organism evidence="2 3">
    <name type="scientific">Pomacea canaliculata</name>
    <name type="common">Golden apple snail</name>
    <dbReference type="NCBI Taxonomy" id="400727"/>
    <lineage>
        <taxon>Eukaryota</taxon>
        <taxon>Metazoa</taxon>
        <taxon>Spiralia</taxon>
        <taxon>Lophotrochozoa</taxon>
        <taxon>Mollusca</taxon>
        <taxon>Gastropoda</taxon>
        <taxon>Caenogastropoda</taxon>
        <taxon>Architaenioglossa</taxon>
        <taxon>Ampullarioidea</taxon>
        <taxon>Ampullariidae</taxon>
        <taxon>Pomacea</taxon>
    </lineage>
</organism>
<feature type="domain" description="Ig-like" evidence="1">
    <location>
        <begin position="43"/>
        <end position="156"/>
    </location>
</feature>
<dbReference type="InterPro" id="IPR037448">
    <property type="entry name" value="Zig-8"/>
</dbReference>